<keyword evidence="4" id="KW-0539">Nucleus</keyword>
<proteinExistence type="predicted"/>
<keyword evidence="2" id="KW-0507">mRNA processing</keyword>
<feature type="domain" description="Pre-mRNA-splicing factor 3" evidence="7">
    <location>
        <begin position="329"/>
        <end position="561"/>
    </location>
</feature>
<comment type="subcellular location">
    <subcellularLocation>
        <location evidence="1">Nucleus</location>
    </subcellularLocation>
</comment>
<keyword evidence="9" id="KW-1185">Reference proteome</keyword>
<gene>
    <name evidence="8" type="ORF">QTG54_005028</name>
</gene>
<dbReference type="EMBL" id="JATAAI010000007">
    <property type="protein sequence ID" value="KAK1744495.1"/>
    <property type="molecule type" value="Genomic_DNA"/>
</dbReference>
<organism evidence="8 9">
    <name type="scientific">Skeletonema marinoi</name>
    <dbReference type="NCBI Taxonomy" id="267567"/>
    <lineage>
        <taxon>Eukaryota</taxon>
        <taxon>Sar</taxon>
        <taxon>Stramenopiles</taxon>
        <taxon>Ochrophyta</taxon>
        <taxon>Bacillariophyta</taxon>
        <taxon>Coscinodiscophyceae</taxon>
        <taxon>Thalassiosirophycidae</taxon>
        <taxon>Thalassiosirales</taxon>
        <taxon>Skeletonemataceae</taxon>
        <taxon>Skeletonema</taxon>
        <taxon>Skeletonema marinoi-dohrnii complex</taxon>
    </lineage>
</organism>
<feature type="domain" description="Small nuclear ribonucleoprotein Prp3 C-terminal" evidence="6">
    <location>
        <begin position="584"/>
        <end position="734"/>
    </location>
</feature>
<feature type="compositionally biased region" description="Acidic residues" evidence="5">
    <location>
        <begin position="650"/>
        <end position="674"/>
    </location>
</feature>
<dbReference type="Proteomes" id="UP001224775">
    <property type="component" value="Unassembled WGS sequence"/>
</dbReference>
<dbReference type="PANTHER" id="PTHR14212:SF0">
    <property type="entry name" value="U4_U6 SMALL NUCLEAR RIBONUCLEOPROTEIN PRP3"/>
    <property type="match status" value="1"/>
</dbReference>
<dbReference type="InterPro" id="IPR010541">
    <property type="entry name" value="Prp3_C"/>
</dbReference>
<feature type="region of interest" description="Disordered" evidence="5">
    <location>
        <begin position="113"/>
        <end position="144"/>
    </location>
</feature>
<keyword evidence="3" id="KW-0508">mRNA splicing</keyword>
<feature type="region of interest" description="Disordered" evidence="5">
    <location>
        <begin position="1"/>
        <end position="75"/>
    </location>
</feature>
<evidence type="ECO:0000256" key="5">
    <source>
        <dbReference type="SAM" id="MobiDB-lite"/>
    </source>
</evidence>
<feature type="region of interest" description="Disordered" evidence="5">
    <location>
        <begin position="650"/>
        <end position="683"/>
    </location>
</feature>
<dbReference type="InterPro" id="IPR027104">
    <property type="entry name" value="Prp3"/>
</dbReference>
<feature type="region of interest" description="Disordered" evidence="5">
    <location>
        <begin position="200"/>
        <end position="240"/>
    </location>
</feature>
<feature type="compositionally biased region" description="Polar residues" evidence="5">
    <location>
        <begin position="1"/>
        <end position="17"/>
    </location>
</feature>
<accession>A0AAD9DG11</accession>
<protein>
    <submittedName>
        <fullName evidence="8">U4/U6 small nuclear ribonucleoprotein Prp3</fullName>
    </submittedName>
</protein>
<evidence type="ECO:0000313" key="9">
    <source>
        <dbReference type="Proteomes" id="UP001224775"/>
    </source>
</evidence>
<evidence type="ECO:0000259" key="6">
    <source>
        <dbReference type="Pfam" id="PF06544"/>
    </source>
</evidence>
<dbReference type="GO" id="GO:0046540">
    <property type="term" value="C:U4/U6 x U5 tri-snRNP complex"/>
    <property type="evidence" value="ECO:0007669"/>
    <property type="project" value="InterPro"/>
</dbReference>
<dbReference type="InterPro" id="IPR013881">
    <property type="entry name" value="Pre-mRNA_splic_Prp3_dom"/>
</dbReference>
<feature type="compositionally biased region" description="Polar residues" evidence="5">
    <location>
        <begin position="200"/>
        <end position="225"/>
    </location>
</feature>
<evidence type="ECO:0000256" key="1">
    <source>
        <dbReference type="ARBA" id="ARBA00004123"/>
    </source>
</evidence>
<sequence>MMCHTTIPSKNRAQNLVTMADERSTTAPRRRKRRWDSSANPQEEGKGPPATAKNDVAPSTTAAPPTTASAAADPRARAAALQASIQARLAALKARTPGASTSLPPSALAALFPSSSSAAPSQTKKRSLESENDNKSSSTTTTKKARVYELDMSITAPTRILEKAAAASAVPTNRPKINPYLAHTVNDDGSNQKQTAVKSNSIATTTDNNATDIQKQSTSNTTSTDIFDPRIANGQISKQRQRHRPINFITPGTYIAIGEKKREMAARAEESGYISGRKVGNVLKSVGMASVAVDGGDGGGGSYYGSGEAGKLLEERLPSRVDAPELDIEEYTKKSLLSKKDVEIASDKDAPVMDALKAAESTMPYAMEWWDAELLPSKLRKELAAEEGKVIASRARRQGGVKKAAAAAATTNDSENIMTPMQQFQNQQGQHNQLLQKCYNTASLTHSKSHALVQHPIPIITPAQKAAQEALKNKPPTLHLTKAEQKRHRKLRRAERQREQQDLQAAGLIEPPEPRLTLSNYMKVLGDQAVLDPSKMEARVMEQIQGRKLKHEQMNADRKLTKEEKAAKHARKLHEDTTQSVCVALYWVRDMGHPYHRAKVDLNAQQNHITGGVLECETGEVLVVAEGGEKAIKRYTRLMTVRMKWKGEDFYEEEEEEEEEDEMMEEDNVNDGEEGTTTKVPRKKFNPNNECELIWTGMAVKRAFHSFMFQTAANSTTARKILEAKGVAHYWDLAAGHYERKVGYGANGDEGALRFRLGD</sequence>
<dbReference type="CDD" id="cd24162">
    <property type="entry name" value="Prp3_C"/>
    <property type="match status" value="1"/>
</dbReference>
<comment type="caution">
    <text evidence="8">The sequence shown here is derived from an EMBL/GenBank/DDBJ whole genome shotgun (WGS) entry which is preliminary data.</text>
</comment>
<evidence type="ECO:0000256" key="4">
    <source>
        <dbReference type="ARBA" id="ARBA00023242"/>
    </source>
</evidence>
<reference evidence="8" key="1">
    <citation type="submission" date="2023-06" db="EMBL/GenBank/DDBJ databases">
        <title>Survivors Of The Sea: Transcriptome response of Skeletonema marinoi to long-term dormancy.</title>
        <authorList>
            <person name="Pinder M.I.M."/>
            <person name="Kourtchenko O."/>
            <person name="Robertson E.K."/>
            <person name="Larsson T."/>
            <person name="Maumus F."/>
            <person name="Osuna-Cruz C.M."/>
            <person name="Vancaester E."/>
            <person name="Stenow R."/>
            <person name="Vandepoele K."/>
            <person name="Ploug H."/>
            <person name="Bruchert V."/>
            <person name="Godhe A."/>
            <person name="Topel M."/>
        </authorList>
    </citation>
    <scope>NUCLEOTIDE SEQUENCE</scope>
    <source>
        <strain evidence="8">R05AC</strain>
    </source>
</reference>
<evidence type="ECO:0000259" key="7">
    <source>
        <dbReference type="Pfam" id="PF08572"/>
    </source>
</evidence>
<evidence type="ECO:0000256" key="3">
    <source>
        <dbReference type="ARBA" id="ARBA00023187"/>
    </source>
</evidence>
<keyword evidence="8" id="KW-0687">Ribonucleoprotein</keyword>
<feature type="compositionally biased region" description="Low complexity" evidence="5">
    <location>
        <begin position="57"/>
        <end position="75"/>
    </location>
</feature>
<dbReference type="PANTHER" id="PTHR14212">
    <property type="entry name" value="U4/U6-ASSOCIATED RNA SPLICING FACTOR-RELATED"/>
    <property type="match status" value="1"/>
</dbReference>
<name>A0AAD9DG11_9STRA</name>
<dbReference type="Pfam" id="PF06544">
    <property type="entry name" value="Prp3_C"/>
    <property type="match status" value="1"/>
</dbReference>
<dbReference type="AlphaFoldDB" id="A0AAD9DG11"/>
<dbReference type="GO" id="GO:0000398">
    <property type="term" value="P:mRNA splicing, via spliceosome"/>
    <property type="evidence" value="ECO:0007669"/>
    <property type="project" value="InterPro"/>
</dbReference>
<evidence type="ECO:0000313" key="8">
    <source>
        <dbReference type="EMBL" id="KAK1744495.1"/>
    </source>
</evidence>
<dbReference type="Pfam" id="PF08572">
    <property type="entry name" value="PRP3"/>
    <property type="match status" value="1"/>
</dbReference>
<evidence type="ECO:0000256" key="2">
    <source>
        <dbReference type="ARBA" id="ARBA00022664"/>
    </source>
</evidence>